<name>A0A8H6BRT8_CANAX</name>
<evidence type="ECO:0000313" key="3">
    <source>
        <dbReference type="EMBL" id="KAF6062639.1"/>
    </source>
</evidence>
<evidence type="ECO:0000313" key="4">
    <source>
        <dbReference type="EMBL" id="KAF6069646.1"/>
    </source>
</evidence>
<reference evidence="3 5" key="1">
    <citation type="submission" date="2020-03" db="EMBL/GenBank/DDBJ databases">
        <title>FDA dAtabase for Regulatory Grade micrObial Sequences (FDA-ARGOS): Supporting development and validation of Infectious Disease Dx tests.</title>
        <authorList>
            <person name="Campos J."/>
            <person name="Goldberg B."/>
            <person name="Tallon L."/>
            <person name="Sadzewicz L."/>
            <person name="Vavikolanu K."/>
            <person name="Mehta A."/>
            <person name="Aluvathingal J."/>
            <person name="Nadendla S."/>
            <person name="Nandy P."/>
            <person name="Geyer C."/>
            <person name="Yan Y."/>
            <person name="Sichtig H."/>
        </authorList>
    </citation>
    <scope>NUCLEOTIDE SEQUENCE [LARGE SCALE GENOMIC DNA]</scope>
    <source>
        <strain evidence="3 5">FDAARGOS_656</strain>
    </source>
</reference>
<dbReference type="OMA" id="YNYFEEM"/>
<comment type="caution">
    <text evidence="3">The sequence shown here is derived from an EMBL/GenBank/DDBJ whole genome shotgun (WGS) entry which is preliminary data.</text>
</comment>
<dbReference type="Pfam" id="PF02179">
    <property type="entry name" value="BAG"/>
    <property type="match status" value="1"/>
</dbReference>
<dbReference type="GO" id="GO:0051087">
    <property type="term" value="F:protein-folding chaperone binding"/>
    <property type="evidence" value="ECO:0007669"/>
    <property type="project" value="InterPro"/>
</dbReference>
<dbReference type="SMART" id="SM00264">
    <property type="entry name" value="BAG"/>
    <property type="match status" value="1"/>
</dbReference>
<dbReference type="Gene3D" id="1.20.58.120">
    <property type="entry name" value="BAG domain"/>
    <property type="match status" value="1"/>
</dbReference>
<dbReference type="InterPro" id="IPR003103">
    <property type="entry name" value="BAG_domain"/>
</dbReference>
<dbReference type="InterPro" id="IPR036533">
    <property type="entry name" value="BAG_dom_sf"/>
</dbReference>
<accession>A0A8H6BRT8</accession>
<organism evidence="3 5">
    <name type="scientific">Candida albicans</name>
    <name type="common">Yeast</name>
    <dbReference type="NCBI Taxonomy" id="5476"/>
    <lineage>
        <taxon>Eukaryota</taxon>
        <taxon>Fungi</taxon>
        <taxon>Dikarya</taxon>
        <taxon>Ascomycota</taxon>
        <taxon>Saccharomycotina</taxon>
        <taxon>Pichiomycetes</taxon>
        <taxon>Debaryomycetaceae</taxon>
        <taxon>Candida/Lodderomyces clade</taxon>
        <taxon>Candida</taxon>
    </lineage>
</organism>
<dbReference type="PROSITE" id="PS51035">
    <property type="entry name" value="BAG"/>
    <property type="match status" value="1"/>
</dbReference>
<dbReference type="SMR" id="A0A8H6BRT8"/>
<dbReference type="AlphaFoldDB" id="A0A8H6BRT8"/>
<keyword evidence="1" id="KW-0472">Membrane</keyword>
<proteinExistence type="predicted"/>
<dbReference type="EMBL" id="JABWAD010000061">
    <property type="protein sequence ID" value="KAF6062639.1"/>
    <property type="molecule type" value="Genomic_DNA"/>
</dbReference>
<dbReference type="EMBL" id="JABWAD010000036">
    <property type="protein sequence ID" value="KAF6069646.1"/>
    <property type="molecule type" value="Genomic_DNA"/>
</dbReference>
<protein>
    <submittedName>
        <fullName evidence="3">BAG domain family protein</fullName>
    </submittedName>
</protein>
<gene>
    <name evidence="4" type="ORF">FOB64_002976</name>
    <name evidence="3" type="ORF">FOB64_005701</name>
</gene>
<feature type="transmembrane region" description="Helical" evidence="1">
    <location>
        <begin position="64"/>
        <end position="82"/>
    </location>
</feature>
<evidence type="ECO:0000313" key="5">
    <source>
        <dbReference type="Proteomes" id="UP000536275"/>
    </source>
</evidence>
<keyword evidence="1" id="KW-1133">Transmembrane helix</keyword>
<feature type="domain" description="BAG" evidence="2">
    <location>
        <begin position="127"/>
        <end position="194"/>
    </location>
</feature>
<dbReference type="SUPFAM" id="SSF63491">
    <property type="entry name" value="BAG domain"/>
    <property type="match status" value="1"/>
</dbReference>
<evidence type="ECO:0000259" key="2">
    <source>
        <dbReference type="PROSITE" id="PS51035"/>
    </source>
</evidence>
<sequence length="199" mass="23489">MEKVTEHLNEFKSKIPNSVEELQDYLDYLKEKIPTSYDDFKPQIEYVKSIKGEDVVNDFKNLKVSPITVSLTLVAFTTLYLFGKLIGGGRAEETPKKKPRKKLTKAQKANRQIQEILDYVESTYVPEIDKFIETYKELSSEDVEYKFNYFEEMLLKELMKLDAIDVTSNEILRDNRRKVIKFIQDHQKRLDKFKKEIST</sequence>
<evidence type="ECO:0000256" key="1">
    <source>
        <dbReference type="SAM" id="Phobius"/>
    </source>
</evidence>
<keyword evidence="1" id="KW-0812">Transmembrane</keyword>
<dbReference type="Proteomes" id="UP000536275">
    <property type="component" value="Unassembled WGS sequence"/>
</dbReference>